<reference evidence="7 8" key="1">
    <citation type="submission" date="2018-01" db="EMBL/GenBank/DDBJ databases">
        <title>Deinococcus koreensis sp. nov., a radiation-resistant bacterium isolated from river water.</title>
        <authorList>
            <person name="Choi A."/>
        </authorList>
    </citation>
    <scope>NUCLEOTIDE SEQUENCE [LARGE SCALE GENOMIC DNA]</scope>
    <source>
        <strain evidence="7 8">SJW1-2</strain>
    </source>
</reference>
<dbReference type="OrthoDB" id="9803734at2"/>
<keyword evidence="5" id="KW-1003">Cell membrane</keyword>
<dbReference type="PROSITE" id="PS00667">
    <property type="entry name" value="COMPLEX1_ND1_1"/>
    <property type="match status" value="1"/>
</dbReference>
<dbReference type="HAMAP" id="MF_01350">
    <property type="entry name" value="NDH1_NuoH"/>
    <property type="match status" value="1"/>
</dbReference>
<comment type="function">
    <text evidence="5">NDH-1 shuttles electrons from NADH, via FMN and iron-sulfur (Fe-S) centers, to quinones in the respiratory chain. The immediate electron acceptor for the enzyme in this species is believed to be ubiquinone. Couples the redox reaction to proton translocation (for every two electrons transferred, four hydrogen ions are translocated across the cytoplasmic membrane), and thus conserves the redox energy in a proton gradient. This subunit may bind ubiquinone.</text>
</comment>
<dbReference type="PANTHER" id="PTHR11432:SF3">
    <property type="entry name" value="NADH-UBIQUINONE OXIDOREDUCTASE CHAIN 1"/>
    <property type="match status" value="1"/>
</dbReference>
<feature type="transmembrane region" description="Helical" evidence="5">
    <location>
        <begin position="6"/>
        <end position="31"/>
    </location>
</feature>
<dbReference type="InterPro" id="IPR001694">
    <property type="entry name" value="NADH_UbQ_OxRdtase_su1/FPO"/>
</dbReference>
<comment type="subunit">
    <text evidence="5">NDH-1 is composed of 15 different subunits. Subunits NuoA, H, J, K, L, M, N constitute the membrane sector of the complex.</text>
</comment>
<dbReference type="GO" id="GO:0005886">
    <property type="term" value="C:plasma membrane"/>
    <property type="evidence" value="ECO:0007669"/>
    <property type="project" value="UniProtKB-SubCell"/>
</dbReference>
<comment type="catalytic activity">
    <reaction evidence="5">
        <text>a quinone + NADH + 5 H(+)(in) = a quinol + NAD(+) + 4 H(+)(out)</text>
        <dbReference type="Rhea" id="RHEA:57888"/>
        <dbReference type="ChEBI" id="CHEBI:15378"/>
        <dbReference type="ChEBI" id="CHEBI:24646"/>
        <dbReference type="ChEBI" id="CHEBI:57540"/>
        <dbReference type="ChEBI" id="CHEBI:57945"/>
        <dbReference type="ChEBI" id="CHEBI:132124"/>
    </reaction>
</comment>
<feature type="transmembrane region" description="Helical" evidence="5">
    <location>
        <begin position="316"/>
        <end position="337"/>
    </location>
</feature>
<evidence type="ECO:0000256" key="2">
    <source>
        <dbReference type="ARBA" id="ARBA00022692"/>
    </source>
</evidence>
<keyword evidence="3 5" id="KW-1133">Transmembrane helix</keyword>
<comment type="subcellular location">
    <subcellularLocation>
        <location evidence="5 6">Cell membrane</location>
        <topology evidence="5 6">Multi-pass membrane protein</topology>
    </subcellularLocation>
    <subcellularLocation>
        <location evidence="1">Membrane</location>
        <topology evidence="1">Multi-pass membrane protein</topology>
    </subcellularLocation>
</comment>
<dbReference type="Proteomes" id="UP000236379">
    <property type="component" value="Unassembled WGS sequence"/>
</dbReference>
<feature type="transmembrane region" description="Helical" evidence="5">
    <location>
        <begin position="78"/>
        <end position="98"/>
    </location>
</feature>
<gene>
    <name evidence="5" type="primary">nuoH</name>
    <name evidence="7" type="ORF">CVO96_11585</name>
</gene>
<name>A0A2K3UZG9_9DEIO</name>
<keyword evidence="5" id="KW-1278">Translocase</keyword>
<dbReference type="GO" id="GO:0048038">
    <property type="term" value="F:quinone binding"/>
    <property type="evidence" value="ECO:0007669"/>
    <property type="project" value="UniProtKB-KW"/>
</dbReference>
<sequence length="391" mass="42678">MPDWLIALLITLLKAVLVTLALLTTFAYMTLVERRLLGRMQLRPGPNRVGPMGLLQPAADAIKSIFKEDLNVTLADRLVYTLAPIVAIGMALTAFGGIPAGPAGSLFGADPWVYNLDAGILALLALTSMGVYGIFLGGWASGSKYPILGGLRSSAQMISYELGMGLSILGLLMLVGTTSFQGIVGWQAGNGWLILFQSLGFALFLISSFAETNRTPFDLPEAEQEIVAGYLTEYSAIKWALFQMAEYVNMITASAIMSTLFFGGWKGPQFLNGLIPGISDWPIVWLVAKIAFFLFLFIWVRATLPRLRYDQLMRFGWKLLLPLALANTMLTAAFLAFRGQGGLWFLAILSLAGLVALLIMSDRVRVLWNTPTIRREDDSMRPALPRPTGGD</sequence>
<feature type="transmembrane region" description="Helical" evidence="5">
    <location>
        <begin position="192"/>
        <end position="210"/>
    </location>
</feature>
<evidence type="ECO:0000256" key="1">
    <source>
        <dbReference type="ARBA" id="ARBA00004141"/>
    </source>
</evidence>
<protein>
    <recommendedName>
        <fullName evidence="5">NADH-quinone oxidoreductase subunit H</fullName>
        <ecNumber evidence="5">7.1.1.-</ecNumber>
    </recommendedName>
    <alternativeName>
        <fullName evidence="5">NADH dehydrogenase I subunit H</fullName>
    </alternativeName>
    <alternativeName>
        <fullName evidence="5">NDH-1 subunit H</fullName>
    </alternativeName>
</protein>
<dbReference type="AlphaFoldDB" id="A0A2K3UZG9"/>
<feature type="transmembrane region" description="Helical" evidence="5">
    <location>
        <begin position="118"/>
        <end position="141"/>
    </location>
</feature>
<dbReference type="EMBL" id="PPPD01000001">
    <property type="protein sequence ID" value="PNY81924.1"/>
    <property type="molecule type" value="Genomic_DNA"/>
</dbReference>
<dbReference type="RefSeq" id="WP_103312363.1">
    <property type="nucleotide sequence ID" value="NZ_PPPD01000001.1"/>
</dbReference>
<evidence type="ECO:0000256" key="4">
    <source>
        <dbReference type="ARBA" id="ARBA00023136"/>
    </source>
</evidence>
<dbReference type="GO" id="GO:0009060">
    <property type="term" value="P:aerobic respiration"/>
    <property type="evidence" value="ECO:0007669"/>
    <property type="project" value="TreeGrafter"/>
</dbReference>
<keyword evidence="5 6" id="KW-0520">NAD</keyword>
<comment type="similarity">
    <text evidence="5 6">Belongs to the complex I subunit 1 family.</text>
</comment>
<comment type="caution">
    <text evidence="7">The sequence shown here is derived from an EMBL/GenBank/DDBJ whole genome shotgun (WGS) entry which is preliminary data.</text>
</comment>
<dbReference type="GO" id="GO:0016655">
    <property type="term" value="F:oxidoreductase activity, acting on NAD(P)H, quinone or similar compound as acceptor"/>
    <property type="evidence" value="ECO:0007669"/>
    <property type="project" value="UniProtKB-UniRule"/>
</dbReference>
<dbReference type="GO" id="GO:0003954">
    <property type="term" value="F:NADH dehydrogenase activity"/>
    <property type="evidence" value="ECO:0007669"/>
    <property type="project" value="TreeGrafter"/>
</dbReference>
<feature type="transmembrane region" description="Helical" evidence="5">
    <location>
        <begin position="247"/>
        <end position="263"/>
    </location>
</feature>
<evidence type="ECO:0000256" key="3">
    <source>
        <dbReference type="ARBA" id="ARBA00022989"/>
    </source>
</evidence>
<organism evidence="7 8">
    <name type="scientific">Deinococcus koreensis</name>
    <dbReference type="NCBI Taxonomy" id="2054903"/>
    <lineage>
        <taxon>Bacteria</taxon>
        <taxon>Thermotogati</taxon>
        <taxon>Deinococcota</taxon>
        <taxon>Deinococci</taxon>
        <taxon>Deinococcales</taxon>
        <taxon>Deinococcaceae</taxon>
        <taxon>Deinococcus</taxon>
    </lineage>
</organism>
<proteinExistence type="inferred from homology"/>
<keyword evidence="5" id="KW-0830">Ubiquinone</keyword>
<dbReference type="Pfam" id="PF00146">
    <property type="entry name" value="NADHdh"/>
    <property type="match status" value="1"/>
</dbReference>
<feature type="transmembrane region" description="Helical" evidence="5">
    <location>
        <begin position="162"/>
        <end position="186"/>
    </location>
</feature>
<accession>A0A2K3UZG9</accession>
<evidence type="ECO:0000313" key="8">
    <source>
        <dbReference type="Proteomes" id="UP000236379"/>
    </source>
</evidence>
<dbReference type="InterPro" id="IPR018086">
    <property type="entry name" value="NADH_UbQ_OxRdtase_su1_CS"/>
</dbReference>
<dbReference type="EC" id="7.1.1.-" evidence="5"/>
<evidence type="ECO:0000256" key="6">
    <source>
        <dbReference type="RuleBase" id="RU000471"/>
    </source>
</evidence>
<dbReference type="PROSITE" id="PS00668">
    <property type="entry name" value="COMPLEX1_ND1_2"/>
    <property type="match status" value="1"/>
</dbReference>
<keyword evidence="8" id="KW-1185">Reference proteome</keyword>
<keyword evidence="5" id="KW-0874">Quinone</keyword>
<dbReference type="NCBIfam" id="NF004741">
    <property type="entry name" value="PRK06076.1-2"/>
    <property type="match status" value="1"/>
</dbReference>
<keyword evidence="2 5" id="KW-0812">Transmembrane</keyword>
<dbReference type="PANTHER" id="PTHR11432">
    <property type="entry name" value="NADH DEHYDROGENASE SUBUNIT 1"/>
    <property type="match status" value="1"/>
</dbReference>
<feature type="transmembrane region" description="Helical" evidence="5">
    <location>
        <begin position="283"/>
        <end position="304"/>
    </location>
</feature>
<keyword evidence="4 5" id="KW-0472">Membrane</keyword>
<evidence type="ECO:0000256" key="5">
    <source>
        <dbReference type="HAMAP-Rule" id="MF_01350"/>
    </source>
</evidence>
<evidence type="ECO:0000313" key="7">
    <source>
        <dbReference type="EMBL" id="PNY81924.1"/>
    </source>
</evidence>
<feature type="transmembrane region" description="Helical" evidence="5">
    <location>
        <begin position="343"/>
        <end position="360"/>
    </location>
</feature>